<dbReference type="AlphaFoldDB" id="A0A016VUR2"/>
<keyword evidence="2" id="KW-1185">Reference proteome</keyword>
<accession>A0A016VUR2</accession>
<reference evidence="2" key="1">
    <citation type="journal article" date="2015" name="Nat. Genet.">
        <title>The genome and transcriptome of the zoonotic hookworm Ancylostoma ceylanicum identify infection-specific gene families.</title>
        <authorList>
            <person name="Schwarz E.M."/>
            <person name="Hu Y."/>
            <person name="Antoshechkin I."/>
            <person name="Miller M.M."/>
            <person name="Sternberg P.W."/>
            <person name="Aroian R.V."/>
        </authorList>
    </citation>
    <scope>NUCLEOTIDE SEQUENCE</scope>
    <source>
        <strain evidence="2">HY135</strain>
    </source>
</reference>
<evidence type="ECO:0000313" key="2">
    <source>
        <dbReference type="Proteomes" id="UP000024635"/>
    </source>
</evidence>
<comment type="caution">
    <text evidence="1">The sequence shown here is derived from an EMBL/GenBank/DDBJ whole genome shotgun (WGS) entry which is preliminary data.</text>
</comment>
<sequence length="99" mass="10583">MPEEDLRLLVLVYTTTINTNENDARALVEPTVRRDSTAATDFENRPRRAVRTRAGVGTTVLQCARRDPAARGRVAHGATLGGVEKICVAGSMTGGNTGM</sequence>
<dbReference type="EMBL" id="JARK01001340">
    <property type="protein sequence ID" value="EYC30792.1"/>
    <property type="molecule type" value="Genomic_DNA"/>
</dbReference>
<gene>
    <name evidence="1" type="primary">Acey_s0004.g1773</name>
    <name evidence="1" type="ORF">Y032_0004g1773</name>
</gene>
<evidence type="ECO:0000313" key="1">
    <source>
        <dbReference type="EMBL" id="EYC30792.1"/>
    </source>
</evidence>
<proteinExistence type="predicted"/>
<organism evidence="1 2">
    <name type="scientific">Ancylostoma ceylanicum</name>
    <dbReference type="NCBI Taxonomy" id="53326"/>
    <lineage>
        <taxon>Eukaryota</taxon>
        <taxon>Metazoa</taxon>
        <taxon>Ecdysozoa</taxon>
        <taxon>Nematoda</taxon>
        <taxon>Chromadorea</taxon>
        <taxon>Rhabditida</taxon>
        <taxon>Rhabditina</taxon>
        <taxon>Rhabditomorpha</taxon>
        <taxon>Strongyloidea</taxon>
        <taxon>Ancylostomatidae</taxon>
        <taxon>Ancylostomatinae</taxon>
        <taxon>Ancylostoma</taxon>
    </lineage>
</organism>
<dbReference type="Proteomes" id="UP000024635">
    <property type="component" value="Unassembled WGS sequence"/>
</dbReference>
<name>A0A016VUR2_9BILA</name>
<protein>
    <submittedName>
        <fullName evidence="1">Uncharacterized protein</fullName>
    </submittedName>
</protein>